<dbReference type="AlphaFoldDB" id="A0A2I0HLW5"/>
<comment type="caution">
    <text evidence="3">The sequence shown here is derived from an EMBL/GenBank/DDBJ whole genome shotgun (WGS) entry which is preliminary data.</text>
</comment>
<evidence type="ECO:0000313" key="4">
    <source>
        <dbReference type="Proteomes" id="UP000233551"/>
    </source>
</evidence>
<feature type="region of interest" description="Disordered" evidence="1">
    <location>
        <begin position="262"/>
        <end position="297"/>
    </location>
</feature>
<feature type="domain" description="DUF4283" evidence="2">
    <location>
        <begin position="33"/>
        <end position="111"/>
    </location>
</feature>
<keyword evidence="4" id="KW-1185">Reference proteome</keyword>
<dbReference type="InterPro" id="IPR025558">
    <property type="entry name" value="DUF4283"/>
</dbReference>
<sequence>MADSRKLKFHEPEVMNGKKAVKLPKSIIDVGVERWRNALVGQMIGQQHGLSKVYSIIIFMWGKKGGINILELENGLIQFDLPSAEVRDWVIRSGPWHIHHSPVILRPWKQHLQAIDFEKKKMPVWVQLVGVPLELMTYEGLGYIASGLGVPLCLDKATENVSKAHVARVCVEMEMSDEMPKEIPIILEDGVSLNIKVEYLGKNFPRGAQKADVKKRWVQKTMVGEEAISEKPTGGELRIVELEGNLEKGIVPAVEPMKATEAPVSPISEKVKSPIKNESEKTMIRAASNGPVKISGEKRERSCWKRGYWGSISS</sequence>
<protein>
    <recommendedName>
        <fullName evidence="2">DUF4283 domain-containing protein</fullName>
    </recommendedName>
</protein>
<dbReference type="Pfam" id="PF14111">
    <property type="entry name" value="DUF4283"/>
    <property type="match status" value="1"/>
</dbReference>
<evidence type="ECO:0000256" key="1">
    <source>
        <dbReference type="SAM" id="MobiDB-lite"/>
    </source>
</evidence>
<reference evidence="3 4" key="1">
    <citation type="submission" date="2017-11" db="EMBL/GenBank/DDBJ databases">
        <title>De-novo sequencing of pomegranate (Punica granatum L.) genome.</title>
        <authorList>
            <person name="Akparov Z."/>
            <person name="Amiraslanov A."/>
            <person name="Hajiyeva S."/>
            <person name="Abbasov M."/>
            <person name="Kaur K."/>
            <person name="Hamwieh A."/>
            <person name="Solovyev V."/>
            <person name="Salamov A."/>
            <person name="Braich B."/>
            <person name="Kosarev P."/>
            <person name="Mahmoud A."/>
            <person name="Hajiyev E."/>
            <person name="Babayeva S."/>
            <person name="Izzatullayeva V."/>
            <person name="Mammadov A."/>
            <person name="Mammadov A."/>
            <person name="Sharifova S."/>
            <person name="Ojaghi J."/>
            <person name="Eynullazada K."/>
            <person name="Bayramov B."/>
            <person name="Abdulazimova A."/>
            <person name="Shahmuradov I."/>
        </authorList>
    </citation>
    <scope>NUCLEOTIDE SEQUENCE [LARGE SCALE GENOMIC DNA]</scope>
    <source>
        <strain evidence="4">cv. AG2017</strain>
        <tissue evidence="3">Leaf</tissue>
    </source>
</reference>
<proteinExistence type="predicted"/>
<evidence type="ECO:0000259" key="2">
    <source>
        <dbReference type="Pfam" id="PF14111"/>
    </source>
</evidence>
<name>A0A2I0HLW5_PUNGR</name>
<feature type="compositionally biased region" description="Basic and acidic residues" evidence="1">
    <location>
        <begin position="269"/>
        <end position="283"/>
    </location>
</feature>
<dbReference type="PANTHER" id="PTHR31286">
    <property type="entry name" value="GLYCINE-RICH CELL WALL STRUCTURAL PROTEIN 1.8-LIKE"/>
    <property type="match status" value="1"/>
</dbReference>
<gene>
    <name evidence="3" type="ORF">CRG98_046943</name>
</gene>
<dbReference type="STRING" id="22663.A0A2I0HLW5"/>
<dbReference type="PANTHER" id="PTHR31286:SF165">
    <property type="entry name" value="DUF4283 DOMAIN-CONTAINING PROTEIN"/>
    <property type="match status" value="1"/>
</dbReference>
<dbReference type="InterPro" id="IPR040256">
    <property type="entry name" value="At4g02000-like"/>
</dbReference>
<dbReference type="EMBL" id="PGOL01007471">
    <property type="protein sequence ID" value="PKI32678.1"/>
    <property type="molecule type" value="Genomic_DNA"/>
</dbReference>
<evidence type="ECO:0000313" key="3">
    <source>
        <dbReference type="EMBL" id="PKI32678.1"/>
    </source>
</evidence>
<accession>A0A2I0HLW5</accession>
<dbReference type="Proteomes" id="UP000233551">
    <property type="component" value="Unassembled WGS sequence"/>
</dbReference>
<organism evidence="3 4">
    <name type="scientific">Punica granatum</name>
    <name type="common">Pomegranate</name>
    <dbReference type="NCBI Taxonomy" id="22663"/>
    <lineage>
        <taxon>Eukaryota</taxon>
        <taxon>Viridiplantae</taxon>
        <taxon>Streptophyta</taxon>
        <taxon>Embryophyta</taxon>
        <taxon>Tracheophyta</taxon>
        <taxon>Spermatophyta</taxon>
        <taxon>Magnoliopsida</taxon>
        <taxon>eudicotyledons</taxon>
        <taxon>Gunneridae</taxon>
        <taxon>Pentapetalae</taxon>
        <taxon>rosids</taxon>
        <taxon>malvids</taxon>
        <taxon>Myrtales</taxon>
        <taxon>Lythraceae</taxon>
        <taxon>Punica</taxon>
    </lineage>
</organism>